<evidence type="ECO:0000313" key="3">
    <source>
        <dbReference type="Proteomes" id="UP001177003"/>
    </source>
</evidence>
<evidence type="ECO:0000313" key="2">
    <source>
        <dbReference type="EMBL" id="CAI9277914.1"/>
    </source>
</evidence>
<name>A0AA36DZV3_LACSI</name>
<dbReference type="PANTHER" id="PTHR34554:SF1">
    <property type="entry name" value="ALANINE-TRNA LIGASE"/>
    <property type="match status" value="1"/>
</dbReference>
<dbReference type="PANTHER" id="PTHR34554">
    <property type="entry name" value="RGS1-HXK1-INTERACTING PROTEIN 1"/>
    <property type="match status" value="1"/>
</dbReference>
<dbReference type="AlphaFoldDB" id="A0AA36DZV3"/>
<gene>
    <name evidence="2" type="ORF">LSALG_LOCUS17820</name>
</gene>
<dbReference type="Proteomes" id="UP001177003">
    <property type="component" value="Chromosome 3"/>
</dbReference>
<feature type="region of interest" description="Disordered" evidence="1">
    <location>
        <begin position="1"/>
        <end position="20"/>
    </location>
</feature>
<organism evidence="2 3">
    <name type="scientific">Lactuca saligna</name>
    <name type="common">Willowleaf lettuce</name>
    <dbReference type="NCBI Taxonomy" id="75948"/>
    <lineage>
        <taxon>Eukaryota</taxon>
        <taxon>Viridiplantae</taxon>
        <taxon>Streptophyta</taxon>
        <taxon>Embryophyta</taxon>
        <taxon>Tracheophyta</taxon>
        <taxon>Spermatophyta</taxon>
        <taxon>Magnoliopsida</taxon>
        <taxon>eudicotyledons</taxon>
        <taxon>Gunneridae</taxon>
        <taxon>Pentapetalae</taxon>
        <taxon>asterids</taxon>
        <taxon>campanulids</taxon>
        <taxon>Asterales</taxon>
        <taxon>Asteraceae</taxon>
        <taxon>Cichorioideae</taxon>
        <taxon>Cichorieae</taxon>
        <taxon>Lactucinae</taxon>
        <taxon>Lactuca</taxon>
    </lineage>
</organism>
<proteinExistence type="predicted"/>
<reference evidence="2" key="1">
    <citation type="submission" date="2023-04" db="EMBL/GenBank/DDBJ databases">
        <authorList>
            <person name="Vijverberg K."/>
            <person name="Xiong W."/>
            <person name="Schranz E."/>
        </authorList>
    </citation>
    <scope>NUCLEOTIDE SEQUENCE</scope>
</reference>
<accession>A0AA36DZV3</accession>
<dbReference type="EMBL" id="OX465079">
    <property type="protein sequence ID" value="CAI9277914.1"/>
    <property type="molecule type" value="Genomic_DNA"/>
</dbReference>
<evidence type="ECO:0000256" key="1">
    <source>
        <dbReference type="SAM" id="MobiDB-lite"/>
    </source>
</evidence>
<dbReference type="InterPro" id="IPR053284">
    <property type="entry name" value="RGS1-HXK1_interactor"/>
</dbReference>
<keyword evidence="3" id="KW-1185">Reference proteome</keyword>
<sequence length="267" mass="30224">MDESTEDKTNVSPPPQPPYPADIDFLEKVKLFGGDSPKEWVDNAIGHTLIAPRIILGALESAISATTFRLRQIKSTSTAHLITTFDSLQDLKTEFNVFEDIMLQKMKESFCFAVAHPFATSGVVFASGFLSAKRTRRGLYYNTLRLFLSEEAMLSRATAKAQKLRDSVREITAEGQKLEQFTLRAESELKRGRKKLRQTGKQIQGVISSTYKIERQSGGLKDILKELLKRDASQFRSEVSELAFEAMRERRVLNREVRKISNYGIPI</sequence>
<protein>
    <submittedName>
        <fullName evidence="2">Uncharacterized protein</fullName>
    </submittedName>
</protein>